<reference evidence="2" key="2">
    <citation type="submission" date="2025-08" db="UniProtKB">
        <authorList>
            <consortium name="RefSeq"/>
        </authorList>
    </citation>
    <scope>IDENTIFICATION</scope>
</reference>
<dbReference type="STRING" id="310752.A0A452CCF1"/>
<keyword evidence="1" id="KW-1185">Reference proteome</keyword>
<dbReference type="PANTHER" id="PTHR35822:SF1">
    <property type="entry name" value="SPERMATOGENESIS-ASSOCIATED PROTEIN 45"/>
    <property type="match status" value="1"/>
</dbReference>
<dbReference type="InterPro" id="IPR038806">
    <property type="entry name" value="SPATA45"/>
</dbReference>
<sequence length="115" mass="13196">MASVNRTSEIIKKLKADKHLLEEINERRESNCLVERSNQVSLLRVQKRHFNGAYKSLTHAQIKEAVPDSGRSSWVKLSPLVHKEKRHFPLKIVDMEAKRGTVLLKLALKTEDLVS</sequence>
<protein>
    <submittedName>
        <fullName evidence="2">Spermatogenesis-associated protein 45</fullName>
    </submittedName>
</protein>
<name>A0A452CCF1_BALAC</name>
<dbReference type="AlphaFoldDB" id="A0A452CCF1"/>
<organism evidence="1 2">
    <name type="scientific">Balaenoptera acutorostrata</name>
    <name type="common">Common minke whale</name>
    <name type="synonym">Balaena rostrata</name>
    <dbReference type="NCBI Taxonomy" id="9767"/>
    <lineage>
        <taxon>Eukaryota</taxon>
        <taxon>Metazoa</taxon>
        <taxon>Chordata</taxon>
        <taxon>Craniata</taxon>
        <taxon>Vertebrata</taxon>
        <taxon>Euteleostomi</taxon>
        <taxon>Mammalia</taxon>
        <taxon>Eutheria</taxon>
        <taxon>Laurasiatheria</taxon>
        <taxon>Artiodactyla</taxon>
        <taxon>Whippomorpha</taxon>
        <taxon>Cetacea</taxon>
        <taxon>Mysticeti</taxon>
        <taxon>Balaenopteridae</taxon>
        <taxon>Balaenoptera</taxon>
    </lineage>
</organism>
<dbReference type="InParanoid" id="A0A452CCF1"/>
<dbReference type="Proteomes" id="UP001652580">
    <property type="component" value="Chromosome 1"/>
</dbReference>
<gene>
    <name evidence="2" type="primary">SPATA45</name>
</gene>
<reference evidence="1" key="1">
    <citation type="submission" date="2025-05" db="UniProtKB">
        <authorList>
            <consortium name="RefSeq"/>
        </authorList>
    </citation>
    <scope>NUCLEOTIDE SEQUENCE [LARGE SCALE GENOMIC DNA]</scope>
</reference>
<evidence type="ECO:0000313" key="2">
    <source>
        <dbReference type="RefSeq" id="XP_028020674.1"/>
    </source>
</evidence>
<dbReference type="PANTHER" id="PTHR35822">
    <property type="entry name" value="SPERMATOGENESIS-ASSOCIATED PROTEIN 45"/>
    <property type="match status" value="1"/>
</dbReference>
<dbReference type="GeneID" id="114236898"/>
<proteinExistence type="predicted"/>
<dbReference type="RefSeq" id="XP_028020674.1">
    <property type="nucleotide sequence ID" value="XM_028164873.1"/>
</dbReference>
<evidence type="ECO:0000313" key="1">
    <source>
        <dbReference type="Proteomes" id="UP001652580"/>
    </source>
</evidence>
<accession>A0A452CCF1</accession>